<evidence type="ECO:0000256" key="1">
    <source>
        <dbReference type="SAM" id="MobiDB-lite"/>
    </source>
</evidence>
<dbReference type="Proteomes" id="UP001066276">
    <property type="component" value="Chromosome 3_2"/>
</dbReference>
<keyword evidence="3" id="KW-1185">Reference proteome</keyword>
<comment type="caution">
    <text evidence="2">The sequence shown here is derived from an EMBL/GenBank/DDBJ whole genome shotgun (WGS) entry which is preliminary data.</text>
</comment>
<organism evidence="2 3">
    <name type="scientific">Pleurodeles waltl</name>
    <name type="common">Iberian ribbed newt</name>
    <dbReference type="NCBI Taxonomy" id="8319"/>
    <lineage>
        <taxon>Eukaryota</taxon>
        <taxon>Metazoa</taxon>
        <taxon>Chordata</taxon>
        <taxon>Craniata</taxon>
        <taxon>Vertebrata</taxon>
        <taxon>Euteleostomi</taxon>
        <taxon>Amphibia</taxon>
        <taxon>Batrachia</taxon>
        <taxon>Caudata</taxon>
        <taxon>Salamandroidea</taxon>
        <taxon>Salamandridae</taxon>
        <taxon>Pleurodelinae</taxon>
        <taxon>Pleurodeles</taxon>
    </lineage>
</organism>
<dbReference type="AlphaFoldDB" id="A0AAV7TTS1"/>
<sequence length="123" mass="13275">MHADTWTIARRDTHRLGCEMGSSPFSTVPLLATGTDRVPQPERGCPQAALSGPGSGEKRAAVPGSGSSYRHAAIHNQDCGYRQTEPGPWIRTDGNPWPWLWLRTNTSPDRAGATNINPQPVCG</sequence>
<evidence type="ECO:0000313" key="3">
    <source>
        <dbReference type="Proteomes" id="UP001066276"/>
    </source>
</evidence>
<feature type="region of interest" description="Disordered" evidence="1">
    <location>
        <begin position="36"/>
        <end position="69"/>
    </location>
</feature>
<accession>A0AAV7TTS1</accession>
<protein>
    <submittedName>
        <fullName evidence="2">Uncharacterized protein</fullName>
    </submittedName>
</protein>
<evidence type="ECO:0000313" key="2">
    <source>
        <dbReference type="EMBL" id="KAJ1179646.1"/>
    </source>
</evidence>
<dbReference type="EMBL" id="JANPWB010000006">
    <property type="protein sequence ID" value="KAJ1179646.1"/>
    <property type="molecule type" value="Genomic_DNA"/>
</dbReference>
<proteinExistence type="predicted"/>
<reference evidence="2" key="1">
    <citation type="journal article" date="2022" name="bioRxiv">
        <title>Sequencing and chromosome-scale assembly of the giantPleurodeles waltlgenome.</title>
        <authorList>
            <person name="Brown T."/>
            <person name="Elewa A."/>
            <person name="Iarovenko S."/>
            <person name="Subramanian E."/>
            <person name="Araus A.J."/>
            <person name="Petzold A."/>
            <person name="Susuki M."/>
            <person name="Suzuki K.-i.T."/>
            <person name="Hayashi T."/>
            <person name="Toyoda A."/>
            <person name="Oliveira C."/>
            <person name="Osipova E."/>
            <person name="Leigh N.D."/>
            <person name="Simon A."/>
            <person name="Yun M.H."/>
        </authorList>
    </citation>
    <scope>NUCLEOTIDE SEQUENCE</scope>
    <source>
        <strain evidence="2">20211129_DDA</strain>
        <tissue evidence="2">Liver</tissue>
    </source>
</reference>
<gene>
    <name evidence="2" type="ORF">NDU88_004880</name>
</gene>
<name>A0AAV7TTS1_PLEWA</name>